<evidence type="ECO:0000313" key="12">
    <source>
        <dbReference type="EMBL" id="CAF4406584.1"/>
    </source>
</evidence>
<evidence type="ECO:0000256" key="7">
    <source>
        <dbReference type="ARBA" id="ARBA00048348"/>
    </source>
</evidence>
<name>A0A8S2VLJ3_9BILA</name>
<keyword evidence="6 8" id="KW-0456">Lyase</keyword>
<proteinExistence type="inferred from homology"/>
<accession>A0A8S2VLJ3</accession>
<dbReference type="InterPro" id="IPR036398">
    <property type="entry name" value="CA_dom_sf"/>
</dbReference>
<feature type="domain" description="Alpha-carbonic anhydrase" evidence="10">
    <location>
        <begin position="1"/>
        <end position="248"/>
    </location>
</feature>
<dbReference type="SUPFAM" id="SSF51069">
    <property type="entry name" value="Carbonic anhydrase"/>
    <property type="match status" value="1"/>
</dbReference>
<comment type="similarity">
    <text evidence="2 8">Belongs to the alpha-carbonic anhydrase family.</text>
</comment>
<dbReference type="InterPro" id="IPR001148">
    <property type="entry name" value="CA_dom"/>
</dbReference>
<evidence type="ECO:0000313" key="11">
    <source>
        <dbReference type="EMBL" id="CAF1598934.1"/>
    </source>
</evidence>
<dbReference type="AlphaFoldDB" id="A0A8S2VLJ3"/>
<dbReference type="SMART" id="SM01057">
    <property type="entry name" value="Carb_anhydrase"/>
    <property type="match status" value="1"/>
</dbReference>
<gene>
    <name evidence="11" type="ORF">OVA965_LOCUS41980</name>
    <name evidence="12" type="ORF">TMI583_LOCUS43764</name>
</gene>
<organism evidence="12 13">
    <name type="scientific">Didymodactylos carnosus</name>
    <dbReference type="NCBI Taxonomy" id="1234261"/>
    <lineage>
        <taxon>Eukaryota</taxon>
        <taxon>Metazoa</taxon>
        <taxon>Spiralia</taxon>
        <taxon>Gnathifera</taxon>
        <taxon>Rotifera</taxon>
        <taxon>Eurotatoria</taxon>
        <taxon>Bdelloidea</taxon>
        <taxon>Philodinida</taxon>
        <taxon>Philodinidae</taxon>
        <taxon>Didymodactylos</taxon>
    </lineage>
</organism>
<dbReference type="GO" id="GO:0008270">
    <property type="term" value="F:zinc ion binding"/>
    <property type="evidence" value="ECO:0007669"/>
    <property type="project" value="UniProtKB-UniRule"/>
</dbReference>
<keyword evidence="9" id="KW-0472">Membrane</keyword>
<sequence length="302" mass="35155">HHWNYEEYGPNTWPYLYPQCGDSKQSPININTESLIYRQFEAFQFSSLFNSFLPFTLKNNGHTIIGEFDNSNSNNNCTLFVWGGNLPNDGPFCFTNFHLHWGSGPREGSEHTINGQRYSGEAHFVFKNSKTQQIAVLAFMILIGQSSSSSLWHSYVNKAVKLINEGETVQYQSNLMEMMGGTMNSFSDFYHYEGSLTTPPCTENVLWTIFYSFLYFSYDELQLLSLNVLHKDFRPVQPINERLVFRGIVTQPIYRYYEQQQPPSIVYPSYSKCSTIDKCTLTYIFIFLLIICLHLYHLHRLM</sequence>
<evidence type="ECO:0000256" key="3">
    <source>
        <dbReference type="ARBA" id="ARBA00012925"/>
    </source>
</evidence>
<feature type="transmembrane region" description="Helical" evidence="9">
    <location>
        <begin position="280"/>
        <end position="298"/>
    </location>
</feature>
<feature type="non-terminal residue" evidence="12">
    <location>
        <position position="1"/>
    </location>
</feature>
<evidence type="ECO:0000256" key="2">
    <source>
        <dbReference type="ARBA" id="ARBA00010718"/>
    </source>
</evidence>
<keyword evidence="5 8" id="KW-0862">Zinc</keyword>
<evidence type="ECO:0000256" key="4">
    <source>
        <dbReference type="ARBA" id="ARBA00022723"/>
    </source>
</evidence>
<comment type="cofactor">
    <cofactor evidence="8">
        <name>Zn(2+)</name>
        <dbReference type="ChEBI" id="CHEBI:29105"/>
    </cofactor>
</comment>
<keyword evidence="9" id="KW-0812">Transmembrane</keyword>
<dbReference type="PROSITE" id="PS51144">
    <property type="entry name" value="ALPHA_CA_2"/>
    <property type="match status" value="1"/>
</dbReference>
<dbReference type="Proteomes" id="UP000682733">
    <property type="component" value="Unassembled WGS sequence"/>
</dbReference>
<dbReference type="Gene3D" id="3.10.200.10">
    <property type="entry name" value="Alpha carbonic anhydrase"/>
    <property type="match status" value="1"/>
</dbReference>
<dbReference type="EC" id="4.2.1.1" evidence="3 8"/>
<comment type="function">
    <text evidence="1 8">Reversible hydration of carbon dioxide.</text>
</comment>
<evidence type="ECO:0000256" key="1">
    <source>
        <dbReference type="ARBA" id="ARBA00002904"/>
    </source>
</evidence>
<dbReference type="InterPro" id="IPR018338">
    <property type="entry name" value="Carbonic_anhydrase_a-class_CS"/>
</dbReference>
<evidence type="ECO:0000256" key="6">
    <source>
        <dbReference type="ARBA" id="ARBA00023239"/>
    </source>
</evidence>
<dbReference type="Pfam" id="PF00194">
    <property type="entry name" value="Carb_anhydrase"/>
    <property type="match status" value="1"/>
</dbReference>
<dbReference type="PROSITE" id="PS00162">
    <property type="entry name" value="ALPHA_CA_1"/>
    <property type="match status" value="1"/>
</dbReference>
<dbReference type="PANTHER" id="PTHR18952:SF265">
    <property type="entry name" value="CARBONIC ANHYDRASE"/>
    <property type="match status" value="1"/>
</dbReference>
<comment type="caution">
    <text evidence="12">The sequence shown here is derived from an EMBL/GenBank/DDBJ whole genome shotgun (WGS) entry which is preliminary data.</text>
</comment>
<dbReference type="EMBL" id="CAJOBA010073846">
    <property type="protein sequence ID" value="CAF4406584.1"/>
    <property type="molecule type" value="Genomic_DNA"/>
</dbReference>
<evidence type="ECO:0000313" key="13">
    <source>
        <dbReference type="Proteomes" id="UP000682733"/>
    </source>
</evidence>
<reference evidence="12" key="1">
    <citation type="submission" date="2021-02" db="EMBL/GenBank/DDBJ databases">
        <authorList>
            <person name="Nowell W R."/>
        </authorList>
    </citation>
    <scope>NUCLEOTIDE SEQUENCE</scope>
</reference>
<comment type="catalytic activity">
    <reaction evidence="7 8">
        <text>hydrogencarbonate + H(+) = CO2 + H2O</text>
        <dbReference type="Rhea" id="RHEA:10748"/>
        <dbReference type="ChEBI" id="CHEBI:15377"/>
        <dbReference type="ChEBI" id="CHEBI:15378"/>
        <dbReference type="ChEBI" id="CHEBI:16526"/>
        <dbReference type="ChEBI" id="CHEBI:17544"/>
        <dbReference type="EC" id="4.2.1.1"/>
    </reaction>
</comment>
<dbReference type="GO" id="GO:0004089">
    <property type="term" value="F:carbonate dehydratase activity"/>
    <property type="evidence" value="ECO:0007669"/>
    <property type="project" value="UniProtKB-UniRule"/>
</dbReference>
<protein>
    <recommendedName>
        <fullName evidence="3 8">Carbonic anhydrase</fullName>
        <ecNumber evidence="3 8">4.2.1.1</ecNumber>
    </recommendedName>
</protein>
<keyword evidence="9" id="KW-1133">Transmembrane helix</keyword>
<dbReference type="EMBL" id="CAJNOK010050144">
    <property type="protein sequence ID" value="CAF1598934.1"/>
    <property type="molecule type" value="Genomic_DNA"/>
</dbReference>
<dbReference type="PANTHER" id="PTHR18952">
    <property type="entry name" value="CARBONIC ANHYDRASE"/>
    <property type="match status" value="1"/>
</dbReference>
<evidence type="ECO:0000256" key="9">
    <source>
        <dbReference type="SAM" id="Phobius"/>
    </source>
</evidence>
<keyword evidence="4 8" id="KW-0479">Metal-binding</keyword>
<dbReference type="CDD" id="cd00326">
    <property type="entry name" value="alpha_CA"/>
    <property type="match status" value="1"/>
</dbReference>
<evidence type="ECO:0000256" key="8">
    <source>
        <dbReference type="RuleBase" id="RU367011"/>
    </source>
</evidence>
<dbReference type="Proteomes" id="UP000677228">
    <property type="component" value="Unassembled WGS sequence"/>
</dbReference>
<evidence type="ECO:0000256" key="5">
    <source>
        <dbReference type="ARBA" id="ARBA00022833"/>
    </source>
</evidence>
<evidence type="ECO:0000259" key="10">
    <source>
        <dbReference type="PROSITE" id="PS51144"/>
    </source>
</evidence>
<dbReference type="InterPro" id="IPR023561">
    <property type="entry name" value="Carbonic_anhydrase_a-class"/>
</dbReference>